<dbReference type="Pfam" id="PF00311">
    <property type="entry name" value="PEPcase"/>
    <property type="match status" value="1"/>
</dbReference>
<reference evidence="13 14" key="1">
    <citation type="submission" date="2019-02" db="EMBL/GenBank/DDBJ databases">
        <title>Prokaryotic population dynamics and viral predation in marine succession experiment using metagenomics: the confinement effect.</title>
        <authorList>
            <person name="Haro-Moreno J.M."/>
            <person name="Rodriguez-Valera F."/>
            <person name="Lopez-Perez M."/>
        </authorList>
    </citation>
    <scope>NUCLEOTIDE SEQUENCE [LARGE SCALE GENOMIC DNA]</scope>
    <source>
        <strain evidence="13">MED-G169</strain>
    </source>
</reference>
<dbReference type="GO" id="GO:0006099">
    <property type="term" value="P:tricarboxylic acid cycle"/>
    <property type="evidence" value="ECO:0007669"/>
    <property type="project" value="InterPro"/>
</dbReference>
<keyword evidence="6 10" id="KW-0460">Magnesium</keyword>
<comment type="catalytic activity">
    <reaction evidence="9 10">
        <text>oxaloacetate + phosphate = phosphoenolpyruvate + hydrogencarbonate</text>
        <dbReference type="Rhea" id="RHEA:28370"/>
        <dbReference type="ChEBI" id="CHEBI:16452"/>
        <dbReference type="ChEBI" id="CHEBI:17544"/>
        <dbReference type="ChEBI" id="CHEBI:43474"/>
        <dbReference type="ChEBI" id="CHEBI:58702"/>
        <dbReference type="EC" id="4.1.1.31"/>
    </reaction>
</comment>
<dbReference type="GO" id="GO:0008964">
    <property type="term" value="F:phosphoenolpyruvate carboxylase activity"/>
    <property type="evidence" value="ECO:0007669"/>
    <property type="project" value="UniProtKB-UniRule"/>
</dbReference>
<dbReference type="PRINTS" id="PR00150">
    <property type="entry name" value="PEPCARBXLASE"/>
</dbReference>
<keyword evidence="13" id="KW-0670">Pyruvate</keyword>
<evidence type="ECO:0000256" key="1">
    <source>
        <dbReference type="ARBA" id="ARBA00001946"/>
    </source>
</evidence>
<dbReference type="PANTHER" id="PTHR30523:SF6">
    <property type="entry name" value="PHOSPHOENOLPYRUVATE CARBOXYLASE"/>
    <property type="match status" value="1"/>
</dbReference>
<organism evidence="13 14">
    <name type="scientific">SAR92 clade bacterium</name>
    <dbReference type="NCBI Taxonomy" id="2315479"/>
    <lineage>
        <taxon>Bacteria</taxon>
        <taxon>Pseudomonadati</taxon>
        <taxon>Pseudomonadota</taxon>
        <taxon>Gammaproteobacteria</taxon>
        <taxon>Cellvibrionales</taxon>
        <taxon>Porticoccaceae</taxon>
        <taxon>SAR92 clade</taxon>
    </lineage>
</organism>
<dbReference type="AlphaFoldDB" id="A0A520LJY9"/>
<dbReference type="InterPro" id="IPR015813">
    <property type="entry name" value="Pyrv/PenolPyrv_kinase-like_dom"/>
</dbReference>
<dbReference type="InterPro" id="IPR018129">
    <property type="entry name" value="PEP_COase_Lys_AS"/>
</dbReference>
<dbReference type="Gene3D" id="1.20.1440.90">
    <property type="entry name" value="Phosphoenolpyruvate/pyruvate domain"/>
    <property type="match status" value="1"/>
</dbReference>
<evidence type="ECO:0000256" key="7">
    <source>
        <dbReference type="ARBA" id="ARBA00023239"/>
    </source>
</evidence>
<dbReference type="GO" id="GO:0015977">
    <property type="term" value="P:carbon fixation"/>
    <property type="evidence" value="ECO:0007669"/>
    <property type="project" value="UniProtKB-UniRule"/>
</dbReference>
<dbReference type="GO" id="GO:0000287">
    <property type="term" value="F:magnesium ion binding"/>
    <property type="evidence" value="ECO:0007669"/>
    <property type="project" value="UniProtKB-UniRule"/>
</dbReference>
<evidence type="ECO:0000256" key="3">
    <source>
        <dbReference type="ARBA" id="ARBA00008346"/>
    </source>
</evidence>
<dbReference type="PROSITE" id="PS00781">
    <property type="entry name" value="PEPCASE_1"/>
    <property type="match status" value="1"/>
</dbReference>
<evidence type="ECO:0000256" key="12">
    <source>
        <dbReference type="PROSITE-ProRule" id="PRU10112"/>
    </source>
</evidence>
<evidence type="ECO:0000256" key="11">
    <source>
        <dbReference type="PROSITE-ProRule" id="PRU10111"/>
    </source>
</evidence>
<keyword evidence="7 10" id="KW-0456">Lyase</keyword>
<evidence type="ECO:0000256" key="9">
    <source>
        <dbReference type="ARBA" id="ARBA00048995"/>
    </source>
</evidence>
<evidence type="ECO:0000256" key="5">
    <source>
        <dbReference type="ARBA" id="ARBA00022419"/>
    </source>
</evidence>
<sequence>MSDLNYDPLRANVSLLGKILGDVISDAEGQEFLEKVEAIRLLSKSAQAGNSSDGEKLVKLLRDLSDEELVPVARAFSQFLNLANIADQQFSHSRRIDEHVSATETLREVFALVKNRGISDDVILDAVKKLKIELVLTAHPTEITRRSLIHKYDAIDSCLCQLELKGTTTREKEAVFRRLKELVTQIWFSHDFRAERPSPVDEAKWGFAVVENSLWRAIPHFLRRLDSTLSESTHQSLPLKMSPVSFVSWMGGDRDGNPNVTSNVTAEVLLLSRWQAATLYMRDINSLIEELSMINSNNYVKELSNSSREPYRAVLRDVRLQLKNTIDNIENQLDGREPIYTNVINNQKDLWDPIFACYESLQDCGMQAIADGSIIDLLRCISCFGTHLVRHDIRQHSERHSRVLEEICSHLDLGDYSNWSEDKKQKFLLEEIVGNRPLIGSDLVLTSESLEVVKTFELIAKQPQEALGAYVISMAKRPSDILVVQLLLKEMGCKGHLPVVPLFETLDDLNNANGSIEILLKNKSYKKLINGELMVMIGYSDSAKDAGMLAASWAQYEAQEALIHLCKEHDIKLTLFHGRGGSLGRGGAPAHEALLSQPPGSLRDGLRVTEQGETIRAKLGLSSIAIKTFSIYTNAILQANLLEPPNPALDWRKTMDKLSALSCKSYRDFVKNDPDFVTYFRQATPERELSNLRLGSRPARRKSDAGIESLRAIPWIFAWSQNRLMLPAWLGAIEAISDLYNSESSHLIQEMIEKWPFFGARLSMLEMVFLKSDAWLSKYYDQLLVSSDLQDIGDKLRSKLNSDREMLELIAGEEKLLNRQAWPRESVQLRNIYIHPLNVLQVELLKREREKPDSIYEEAIMVTIAGIAAGLRNTG</sequence>
<dbReference type="SUPFAM" id="SSF51621">
    <property type="entry name" value="Phosphoenolpyruvate/pyruvate domain"/>
    <property type="match status" value="1"/>
</dbReference>
<dbReference type="EMBL" id="SHBO01000051">
    <property type="protein sequence ID" value="RZO04951.1"/>
    <property type="molecule type" value="Genomic_DNA"/>
</dbReference>
<dbReference type="InterPro" id="IPR033129">
    <property type="entry name" value="PEPCASE_His_AS"/>
</dbReference>
<dbReference type="InterPro" id="IPR021135">
    <property type="entry name" value="PEP_COase"/>
</dbReference>
<feature type="active site" evidence="10 12">
    <location>
        <position position="544"/>
    </location>
</feature>
<name>A0A520LJY9_9GAMM</name>
<evidence type="ECO:0000256" key="2">
    <source>
        <dbReference type="ARBA" id="ARBA00003670"/>
    </source>
</evidence>
<protein>
    <recommendedName>
        <fullName evidence="5 10">Phosphoenolpyruvate carboxylase</fullName>
        <shortName evidence="10">PEPC</shortName>
        <shortName evidence="10">PEPCase</shortName>
        <ecNumber evidence="4 10">4.1.1.31</ecNumber>
    </recommendedName>
</protein>
<comment type="function">
    <text evidence="2 10">Forms oxaloacetate, a four-carbon dicarboxylic acid source for the tricarboxylic acid cycle.</text>
</comment>
<dbReference type="GO" id="GO:0006107">
    <property type="term" value="P:oxaloacetate metabolic process"/>
    <property type="evidence" value="ECO:0007669"/>
    <property type="project" value="UniProtKB-UniRule"/>
</dbReference>
<evidence type="ECO:0000256" key="8">
    <source>
        <dbReference type="ARBA" id="ARBA00023300"/>
    </source>
</evidence>
<evidence type="ECO:0000313" key="13">
    <source>
        <dbReference type="EMBL" id="RZO04951.1"/>
    </source>
</evidence>
<comment type="cofactor">
    <cofactor evidence="1 10">
        <name>Mg(2+)</name>
        <dbReference type="ChEBI" id="CHEBI:18420"/>
    </cofactor>
</comment>
<gene>
    <name evidence="10" type="primary">ppc</name>
    <name evidence="13" type="ORF">EVB02_03760</name>
</gene>
<dbReference type="PANTHER" id="PTHR30523">
    <property type="entry name" value="PHOSPHOENOLPYRUVATE CARBOXYLASE"/>
    <property type="match status" value="1"/>
</dbReference>
<dbReference type="PROSITE" id="PS00393">
    <property type="entry name" value="PEPCASE_2"/>
    <property type="match status" value="1"/>
</dbReference>
<evidence type="ECO:0000313" key="14">
    <source>
        <dbReference type="Proteomes" id="UP000318148"/>
    </source>
</evidence>
<dbReference type="GO" id="GO:0005829">
    <property type="term" value="C:cytosol"/>
    <property type="evidence" value="ECO:0007669"/>
    <property type="project" value="TreeGrafter"/>
</dbReference>
<proteinExistence type="inferred from homology"/>
<evidence type="ECO:0000256" key="10">
    <source>
        <dbReference type="HAMAP-Rule" id="MF_00595"/>
    </source>
</evidence>
<evidence type="ECO:0000256" key="6">
    <source>
        <dbReference type="ARBA" id="ARBA00022842"/>
    </source>
</evidence>
<accession>A0A520LJY9</accession>
<dbReference type="InterPro" id="IPR022805">
    <property type="entry name" value="PEP_COase_bac/pln-type"/>
</dbReference>
<dbReference type="EC" id="4.1.1.31" evidence="4 10"/>
<comment type="caution">
    <text evidence="13">The sequence shown here is derived from an EMBL/GenBank/DDBJ whole genome shotgun (WGS) entry which is preliminary data.</text>
</comment>
<comment type="subunit">
    <text evidence="10">Homotetramer.</text>
</comment>
<keyword evidence="8 10" id="KW-0120">Carbon dioxide fixation</keyword>
<evidence type="ECO:0000256" key="4">
    <source>
        <dbReference type="ARBA" id="ARBA00012305"/>
    </source>
</evidence>
<dbReference type="HAMAP" id="MF_00595">
    <property type="entry name" value="PEPcase_type1"/>
    <property type="match status" value="1"/>
</dbReference>
<feature type="active site" evidence="10 11">
    <location>
        <position position="139"/>
    </location>
</feature>
<comment type="similarity">
    <text evidence="3 10">Belongs to the PEPCase type 1 family.</text>
</comment>
<dbReference type="NCBIfam" id="NF000584">
    <property type="entry name" value="PRK00009.1"/>
    <property type="match status" value="1"/>
</dbReference>
<dbReference type="Proteomes" id="UP000318148">
    <property type="component" value="Unassembled WGS sequence"/>
</dbReference>